<feature type="coiled-coil region" evidence="1">
    <location>
        <begin position="192"/>
        <end position="233"/>
    </location>
</feature>
<dbReference type="Pfam" id="PF14335">
    <property type="entry name" value="DUF4391"/>
    <property type="match status" value="1"/>
</dbReference>
<accession>A0A2W5MVV3</accession>
<organism evidence="2 3">
    <name type="scientific">Micavibrio aeruginosavorus</name>
    <dbReference type="NCBI Taxonomy" id="349221"/>
    <lineage>
        <taxon>Bacteria</taxon>
        <taxon>Pseudomonadati</taxon>
        <taxon>Bdellovibrionota</taxon>
        <taxon>Bdellovibrionia</taxon>
        <taxon>Bdellovibrionales</taxon>
        <taxon>Pseudobdellovibrionaceae</taxon>
        <taxon>Micavibrio</taxon>
    </lineage>
</organism>
<dbReference type="Proteomes" id="UP000249417">
    <property type="component" value="Unassembled WGS sequence"/>
</dbReference>
<gene>
    <name evidence="2" type="ORF">DI551_07645</name>
</gene>
<keyword evidence="1" id="KW-0175">Coiled coil</keyword>
<protein>
    <submittedName>
        <fullName evidence="2">DUF4391 domain-containing protein</fullName>
    </submittedName>
</protein>
<dbReference type="InterPro" id="IPR025503">
    <property type="entry name" value="DUF4391"/>
</dbReference>
<evidence type="ECO:0000256" key="1">
    <source>
        <dbReference type="SAM" id="Coils"/>
    </source>
</evidence>
<dbReference type="EMBL" id="QFQB01000053">
    <property type="protein sequence ID" value="PZQ45326.1"/>
    <property type="molecule type" value="Genomic_DNA"/>
</dbReference>
<proteinExistence type="predicted"/>
<sequence>MTQILLNAMAIPAACELNKPVFKKMFLENGELDATEKKALSNDIERIRWLYTLKPITINIPKFEDGNVEYQEVAVLQVDLTSPARARRIASFINKAIPYPLFLIFSHNGTFAVSVANKRINQADKAKWVIDEEWMTDWISEASPSDIQSKFIEDCALKNLSSLNFYAFYQDMVSRVVALNTASRSGIYEAPTREKTDARRSQLREIAELERQAAELRNALKQESQFNRKLELNMAIKERTDAIKRLEQVL</sequence>
<evidence type="ECO:0000313" key="2">
    <source>
        <dbReference type="EMBL" id="PZQ45326.1"/>
    </source>
</evidence>
<evidence type="ECO:0000313" key="3">
    <source>
        <dbReference type="Proteomes" id="UP000249417"/>
    </source>
</evidence>
<dbReference type="AlphaFoldDB" id="A0A2W5MVV3"/>
<reference evidence="2 3" key="1">
    <citation type="submission" date="2017-08" db="EMBL/GenBank/DDBJ databases">
        <title>Infants hospitalized years apart are colonized by the same room-sourced microbial strains.</title>
        <authorList>
            <person name="Brooks B."/>
            <person name="Olm M.R."/>
            <person name="Firek B.A."/>
            <person name="Baker R."/>
            <person name="Thomas B.C."/>
            <person name="Morowitz M.J."/>
            <person name="Banfield J.F."/>
        </authorList>
    </citation>
    <scope>NUCLEOTIDE SEQUENCE [LARGE SCALE GENOMIC DNA]</scope>
    <source>
        <strain evidence="2">S2_005_002_R2_29</strain>
    </source>
</reference>
<name>A0A2W5MVV3_9BACT</name>
<comment type="caution">
    <text evidence="2">The sequence shown here is derived from an EMBL/GenBank/DDBJ whole genome shotgun (WGS) entry which is preliminary data.</text>
</comment>